<protein>
    <recommendedName>
        <fullName evidence="3">Protein-glutamine gamma-glutamyltransferase-like C-terminal domain-containing protein</fullName>
    </recommendedName>
</protein>
<evidence type="ECO:0000256" key="1">
    <source>
        <dbReference type="SAM" id="MobiDB-lite"/>
    </source>
</evidence>
<evidence type="ECO:0000259" key="3">
    <source>
        <dbReference type="Pfam" id="PF13559"/>
    </source>
</evidence>
<accession>A0A2A8D1W4</accession>
<evidence type="ECO:0000313" key="4">
    <source>
        <dbReference type="EMBL" id="PEN14881.1"/>
    </source>
</evidence>
<proteinExistence type="predicted"/>
<feature type="region of interest" description="Disordered" evidence="1">
    <location>
        <begin position="231"/>
        <end position="261"/>
    </location>
</feature>
<dbReference type="Pfam" id="PF13559">
    <property type="entry name" value="DUF4129"/>
    <property type="match status" value="1"/>
</dbReference>
<keyword evidence="2" id="KW-0812">Transmembrane</keyword>
<name>A0A2A8D1W4_9BACT</name>
<keyword evidence="5" id="KW-1185">Reference proteome</keyword>
<feature type="compositionally biased region" description="Basic and acidic residues" evidence="1">
    <location>
        <begin position="231"/>
        <end position="245"/>
    </location>
</feature>
<evidence type="ECO:0000313" key="5">
    <source>
        <dbReference type="Proteomes" id="UP000220102"/>
    </source>
</evidence>
<keyword evidence="2" id="KW-1133">Transmembrane helix</keyword>
<sequence>MCLTMHAVVTPAADAQTQSLTSGVDTTQVGTSGLEVRIPPDERLDAYRSDDTYDYVRESPDGEGGFLRRALSRFLDALFGTEWGVQLTEYVIYAAIFLLVAYGILALIRMEPSASRRRRPTSNYQRDELEERVQEADFDTLIEHALDDQDYRSALRLLYLRALQILDQNDWIQWAPERTNAHYERRLRRTMIGGAFREATHIFDVVWYGDVHVEEADFRALRRPFDTVTEHARENAPESNSHADMHSSSGTDSSRTGGDAA</sequence>
<dbReference type="EMBL" id="PDEQ01000001">
    <property type="protein sequence ID" value="PEN14881.1"/>
    <property type="molecule type" value="Genomic_DNA"/>
</dbReference>
<feature type="compositionally biased region" description="Low complexity" evidence="1">
    <location>
        <begin position="247"/>
        <end position="261"/>
    </location>
</feature>
<comment type="caution">
    <text evidence="4">The sequence shown here is derived from an EMBL/GenBank/DDBJ whole genome shotgun (WGS) entry which is preliminary data.</text>
</comment>
<keyword evidence="2" id="KW-0472">Membrane</keyword>
<dbReference type="Proteomes" id="UP000220102">
    <property type="component" value="Unassembled WGS sequence"/>
</dbReference>
<feature type="transmembrane region" description="Helical" evidence="2">
    <location>
        <begin position="90"/>
        <end position="108"/>
    </location>
</feature>
<gene>
    <name evidence="4" type="ORF">CRI94_00880</name>
</gene>
<reference evidence="4 5" key="1">
    <citation type="submission" date="2017-10" db="EMBL/GenBank/DDBJ databases">
        <title>Draft genome of Longibacter Salinarum.</title>
        <authorList>
            <person name="Goh K.M."/>
            <person name="Shamsir M.S."/>
            <person name="Lim S.W."/>
        </authorList>
    </citation>
    <scope>NUCLEOTIDE SEQUENCE [LARGE SCALE GENOMIC DNA]</scope>
    <source>
        <strain evidence="4 5">KCTC 52045</strain>
    </source>
</reference>
<dbReference type="InterPro" id="IPR025403">
    <property type="entry name" value="TgpA-like_C"/>
</dbReference>
<evidence type="ECO:0000256" key="2">
    <source>
        <dbReference type="SAM" id="Phobius"/>
    </source>
</evidence>
<organism evidence="4 5">
    <name type="scientific">Longibacter salinarum</name>
    <dbReference type="NCBI Taxonomy" id="1850348"/>
    <lineage>
        <taxon>Bacteria</taxon>
        <taxon>Pseudomonadati</taxon>
        <taxon>Rhodothermota</taxon>
        <taxon>Rhodothermia</taxon>
        <taxon>Rhodothermales</taxon>
        <taxon>Salisaetaceae</taxon>
        <taxon>Longibacter</taxon>
    </lineage>
</organism>
<feature type="domain" description="Protein-glutamine gamma-glutamyltransferase-like C-terminal" evidence="3">
    <location>
        <begin position="158"/>
        <end position="223"/>
    </location>
</feature>
<dbReference type="AlphaFoldDB" id="A0A2A8D1W4"/>